<gene>
    <name evidence="2" type="primary">Pcare</name>
</gene>
<sequence>MGCTPSHNDIVNSVAKSGIQFLKKPKAILPGQQGGSERCPIPLLVKSSTCYDPGGDLPQGQRLTEELSSRRSQTGAEGLCQVMGEMEGPIPETQTSPSRLSSSQSHVAKDIPFKTPGFHQTQGAAFPGKESEESIQDTSKWERKPECHQLGQQGHCFQTILPAPGSEGQVDFPKSLVNTHQHAYAYLHCSLSRYEAIVHLVHQATQTRELLKPMFSFLLLCFEEVSQLLGEISKDGEVLLQEVREDLAWPSRKGEPQEQPDLLQQLLQYTVSKLQVLHGTVASLTGSFLEGSSSYFHSTASHLESKLSTKRGVDERLLRALGQLESLASGHGDPGLQGPPLCSEDSGIGADNESVQSTDKLGKQASWDFAPEPVEWKPGISPQVETRMSGHAWQQSPFWIGSERPQDCPLSRPAVAKVQPAAQGEAKSPGPSSTSPESITSKPLEKGKSTPWDSLGTEVPVEAHLPKNPGLVEAPSLSEGEDSSPEEEDEVSYMSLCAEQENTPHSRPGSSPTDRERLFQPHSRKLRSPQAQEIILKMKEAISEKIKFVPVPSGYQDWAEEEEGRAVTPPRPSTVSGSRGIPERQRRSQSEGCLKNHVEDPTLQELQRVQRDLSQRLEMFYALGATRQGQSKGQLLQPRVTALWPHSSCRVSPSNTVSKFKASLSKNFSILPSQNKGIVQRCGSHSEEEQGKAEKLPNSILPSEDSEAPTVKVGDVRRCPTRTSVKKLIETFSPTENLKTQGDSRNSGSSPCLRKWGVPVMPPRFPIYRGLAPLYPKPQISPAAGRESLKMGTHWRSFAPIFPPLPTAEASKSEDINNDTEWDPEQLPPPPLEILMDNSFTSLEPPESSKSAASSPEETQVPGLGEAGPTRKTWASTKLRASMSHIDLLPRKGTANPSRLHSTRPGSNRSGGNPRKLALDPNHPPAACSNPDVESGAQSQAQEEKVASVSKHHRKAIPWHHASPTLGQSRTLELSQARPTQGPRSTEASRHSRERSPHVVRKAPPARAHGHGPPKADKRQQSMSSSCGPAQPSLTDILSSPSPPLSPGAPNQPVSPRTLSPSTTRKQTSPPSQHKLPSSPPGSPPTQHKISSPPAQCSPSSVLFPSLPESTSQGHKVTRESEDSEATTTKTSGNTHSMFCPDTSSLFAAKSPFSTAQSLPPEPCVSLRTPAGCWRSSSGPQLRVNLQRRMVLCALNPLPFVRRTAPNHQLGVPLLLTGSSATSPSWESQSSQSSSRSSSQGESPKQDTTPWRSPYAPELLSGGAGARQASPPELCVLGHGLQPEARVSRNQDKSQSEAQPQQKEVA</sequence>
<evidence type="ECO:0000313" key="1">
    <source>
        <dbReference type="Proteomes" id="UP001732720"/>
    </source>
</evidence>
<dbReference type="RefSeq" id="XP_073907099.1">
    <property type="nucleotide sequence ID" value="XM_074050998.1"/>
</dbReference>
<reference evidence="2" key="1">
    <citation type="submission" date="2025-08" db="UniProtKB">
        <authorList>
            <consortium name="RefSeq"/>
        </authorList>
    </citation>
    <scope>IDENTIFICATION</scope>
</reference>
<accession>A0AC58KQ97</accession>
<keyword evidence="1" id="KW-1185">Reference proteome</keyword>
<dbReference type="Proteomes" id="UP001732720">
    <property type="component" value="Chromosome 12"/>
</dbReference>
<protein>
    <submittedName>
        <fullName evidence="2">Photoreceptor cilium actin regulator isoform X3</fullName>
    </submittedName>
</protein>
<name>A0AC58KQ97_CASCN</name>
<evidence type="ECO:0000313" key="2">
    <source>
        <dbReference type="RefSeq" id="XP_073907099.1"/>
    </source>
</evidence>
<proteinExistence type="predicted"/>
<organism evidence="1 2">
    <name type="scientific">Castor canadensis</name>
    <name type="common">American beaver</name>
    <dbReference type="NCBI Taxonomy" id="51338"/>
    <lineage>
        <taxon>Eukaryota</taxon>
        <taxon>Metazoa</taxon>
        <taxon>Chordata</taxon>
        <taxon>Craniata</taxon>
        <taxon>Vertebrata</taxon>
        <taxon>Euteleostomi</taxon>
        <taxon>Mammalia</taxon>
        <taxon>Eutheria</taxon>
        <taxon>Euarchontoglires</taxon>
        <taxon>Glires</taxon>
        <taxon>Rodentia</taxon>
        <taxon>Castorimorpha</taxon>
        <taxon>Castoridae</taxon>
        <taxon>Castor</taxon>
    </lineage>
</organism>